<feature type="region of interest" description="Disordered" evidence="5">
    <location>
        <begin position="221"/>
        <end position="302"/>
    </location>
</feature>
<dbReference type="InterPro" id="IPR007667">
    <property type="entry name" value="Hypoxia_induced_domain"/>
</dbReference>
<dbReference type="GeneID" id="55998786"/>
<dbReference type="InterPro" id="IPR040153">
    <property type="entry name" value="Rcf2"/>
</dbReference>
<dbReference type="GO" id="GO:0033617">
    <property type="term" value="P:mitochondrial respiratory chain complex IV assembly"/>
    <property type="evidence" value="ECO:0007669"/>
    <property type="project" value="TreeGrafter"/>
</dbReference>
<evidence type="ECO:0000256" key="3">
    <source>
        <dbReference type="ARBA" id="ARBA00022989"/>
    </source>
</evidence>
<keyword evidence="2 6" id="KW-0812">Transmembrane</keyword>
<reference evidence="9" key="1">
    <citation type="submission" date="2020-06" db="EMBL/GenBank/DDBJ databases">
        <title>A chromosome-scale genome assembly of Talaromyces rugulosus W13939.</title>
        <authorList>
            <person name="Wang B."/>
            <person name="Guo L."/>
            <person name="Ye K."/>
            <person name="Wang L."/>
        </authorList>
    </citation>
    <scope>NUCLEOTIDE SEQUENCE [LARGE SCALE GENOMIC DNA]</scope>
    <source>
        <strain evidence="9">W13939</strain>
    </source>
</reference>
<accession>A0A7H8RF16</accession>
<evidence type="ECO:0000256" key="6">
    <source>
        <dbReference type="SAM" id="Phobius"/>
    </source>
</evidence>
<feature type="region of interest" description="Disordered" evidence="5">
    <location>
        <begin position="185"/>
        <end position="206"/>
    </location>
</feature>
<dbReference type="PANTHER" id="PTHR28018">
    <property type="entry name" value="RESPIRATORY SUPERCOMPLEX FACTOR 2, MITOCHONDRIAL"/>
    <property type="match status" value="1"/>
</dbReference>
<name>A0A7H8RF16_TALRU</name>
<dbReference type="GO" id="GO:0005739">
    <property type="term" value="C:mitochondrion"/>
    <property type="evidence" value="ECO:0007669"/>
    <property type="project" value="UniProtKB-SubCell"/>
</dbReference>
<dbReference type="KEGG" id="trg:TRUGW13939_11308"/>
<proteinExistence type="predicted"/>
<comment type="subcellular location">
    <subcellularLocation>
        <location evidence="1">Mitochondrion</location>
    </subcellularLocation>
</comment>
<dbReference type="OrthoDB" id="1915122at2759"/>
<evidence type="ECO:0000313" key="9">
    <source>
        <dbReference type="Proteomes" id="UP000509510"/>
    </source>
</evidence>
<feature type="compositionally biased region" description="Basic and acidic residues" evidence="5">
    <location>
        <begin position="221"/>
        <end position="285"/>
    </location>
</feature>
<sequence>MKILTKEEEAAHYRSVVQGGSFGTVIGLVGGVAGVMAASRRFHTIRNLTLPMKAFLVTSSGTFLGIIAADHASRQFEADRNENLKYLENREERLRHEELAHMTFSDRVGAWAREEKYKIIGASWVASLIGSFALVGRNPYLSGAQKIVQARVYAQGLTLAVMCATAAFEIHDQRKGQGIVDAAKKGREAAKKEQPENHHVRRDDTADLWRDMVAAEEEKLKKGHKPLFEHELKEHNSPTAAIREKQEHQNESKESKKPVTKTRKSETVKKSEDEKIEVNEDKPEEKSEEEEAKEEEKKSDSE</sequence>
<organism evidence="8 9">
    <name type="scientific">Talaromyces rugulosus</name>
    <name type="common">Penicillium rugulosum</name>
    <dbReference type="NCBI Taxonomy" id="121627"/>
    <lineage>
        <taxon>Eukaryota</taxon>
        <taxon>Fungi</taxon>
        <taxon>Dikarya</taxon>
        <taxon>Ascomycota</taxon>
        <taxon>Pezizomycotina</taxon>
        <taxon>Eurotiomycetes</taxon>
        <taxon>Eurotiomycetidae</taxon>
        <taxon>Eurotiales</taxon>
        <taxon>Trichocomaceae</taxon>
        <taxon>Talaromyces</taxon>
        <taxon>Talaromyces sect. Islandici</taxon>
    </lineage>
</organism>
<feature type="transmembrane region" description="Helical" evidence="6">
    <location>
        <begin position="50"/>
        <end position="69"/>
    </location>
</feature>
<dbReference type="AlphaFoldDB" id="A0A7H8RF16"/>
<evidence type="ECO:0000256" key="1">
    <source>
        <dbReference type="ARBA" id="ARBA00004173"/>
    </source>
</evidence>
<keyword evidence="9" id="KW-1185">Reference proteome</keyword>
<feature type="domain" description="HIG1" evidence="7">
    <location>
        <begin position="89"/>
        <end position="180"/>
    </location>
</feature>
<dbReference type="Proteomes" id="UP000509510">
    <property type="component" value="Chromosome VI"/>
</dbReference>
<dbReference type="PROSITE" id="PS51503">
    <property type="entry name" value="HIG1"/>
    <property type="match status" value="1"/>
</dbReference>
<gene>
    <name evidence="8" type="ORF">TRUGW13939_11308</name>
</gene>
<evidence type="ECO:0000256" key="4">
    <source>
        <dbReference type="ARBA" id="ARBA00023136"/>
    </source>
</evidence>
<keyword evidence="4 6" id="KW-0472">Membrane</keyword>
<dbReference type="RefSeq" id="XP_035350309.1">
    <property type="nucleotide sequence ID" value="XM_035494416.1"/>
</dbReference>
<dbReference type="Pfam" id="PF04588">
    <property type="entry name" value="HIG_1_N"/>
    <property type="match status" value="1"/>
</dbReference>
<protein>
    <recommendedName>
        <fullName evidence="7">HIG1 domain-containing protein</fullName>
    </recommendedName>
</protein>
<keyword evidence="3 6" id="KW-1133">Transmembrane helix</keyword>
<dbReference type="EMBL" id="CP055903">
    <property type="protein sequence ID" value="QKX64135.1"/>
    <property type="molecule type" value="Genomic_DNA"/>
</dbReference>
<evidence type="ECO:0000259" key="7">
    <source>
        <dbReference type="PROSITE" id="PS51503"/>
    </source>
</evidence>
<evidence type="ECO:0000256" key="2">
    <source>
        <dbReference type="ARBA" id="ARBA00022692"/>
    </source>
</evidence>
<evidence type="ECO:0000256" key="5">
    <source>
        <dbReference type="SAM" id="MobiDB-lite"/>
    </source>
</evidence>
<evidence type="ECO:0000313" key="8">
    <source>
        <dbReference type="EMBL" id="QKX64135.1"/>
    </source>
</evidence>
<feature type="transmembrane region" description="Helical" evidence="6">
    <location>
        <begin position="20"/>
        <end position="38"/>
    </location>
</feature>
<dbReference type="PANTHER" id="PTHR28018:SF3">
    <property type="entry name" value="RESPIRATORY SUPERCOMPLEX FACTOR 2, MITOCHONDRIAL"/>
    <property type="match status" value="1"/>
</dbReference>